<name>A0A1F7RZV8_9BACT</name>
<dbReference type="SUPFAM" id="SSF81301">
    <property type="entry name" value="Nucleotidyltransferase"/>
    <property type="match status" value="1"/>
</dbReference>
<evidence type="ECO:0000313" key="3">
    <source>
        <dbReference type="Proteomes" id="UP000179266"/>
    </source>
</evidence>
<feature type="domain" description="Polymerase nucleotidyl transferase" evidence="1">
    <location>
        <begin position="28"/>
        <end position="68"/>
    </location>
</feature>
<dbReference type="Gene3D" id="3.30.460.10">
    <property type="entry name" value="Beta Polymerase, domain 2"/>
    <property type="match status" value="1"/>
</dbReference>
<dbReference type="Pfam" id="PF01909">
    <property type="entry name" value="NTP_transf_2"/>
    <property type="match status" value="1"/>
</dbReference>
<dbReference type="CDD" id="cd05403">
    <property type="entry name" value="NT_KNTase_like"/>
    <property type="match status" value="1"/>
</dbReference>
<dbReference type="PANTHER" id="PTHR43449">
    <property type="entry name" value="NUCLEOTIDYLTRANSFERASE"/>
    <property type="match status" value="1"/>
</dbReference>
<evidence type="ECO:0000313" key="2">
    <source>
        <dbReference type="EMBL" id="OGL46970.1"/>
    </source>
</evidence>
<sequence>MPVSSSNSVKIKSVSPVLVIDALKKWISELRLNNKNLISAGYFGSYAKGNYAPGSDIDILLILTNSKHDRFFDRSPEFYPESFPIGMDIFVYTVDEISQMFEYGNGWIKQVFNSTIWIFQYPDIINI</sequence>
<dbReference type="Proteomes" id="UP000179266">
    <property type="component" value="Unassembled WGS sequence"/>
</dbReference>
<dbReference type="GO" id="GO:0016779">
    <property type="term" value="F:nucleotidyltransferase activity"/>
    <property type="evidence" value="ECO:0007669"/>
    <property type="project" value="InterPro"/>
</dbReference>
<protein>
    <recommendedName>
        <fullName evidence="1">Polymerase nucleotidyl transferase domain-containing protein</fullName>
    </recommendedName>
</protein>
<evidence type="ECO:0000259" key="1">
    <source>
        <dbReference type="Pfam" id="PF01909"/>
    </source>
</evidence>
<reference evidence="2 3" key="1">
    <citation type="journal article" date="2016" name="Nat. Commun.">
        <title>Thousands of microbial genomes shed light on interconnected biogeochemical processes in an aquifer system.</title>
        <authorList>
            <person name="Anantharaman K."/>
            <person name="Brown C.T."/>
            <person name="Hug L.A."/>
            <person name="Sharon I."/>
            <person name="Castelle C.J."/>
            <person name="Probst A.J."/>
            <person name="Thomas B.C."/>
            <person name="Singh A."/>
            <person name="Wilkins M.J."/>
            <person name="Karaoz U."/>
            <person name="Brodie E.L."/>
            <person name="Williams K.H."/>
            <person name="Hubbard S.S."/>
            <person name="Banfield J.F."/>
        </authorList>
    </citation>
    <scope>NUCLEOTIDE SEQUENCE [LARGE SCALE GENOMIC DNA]</scope>
</reference>
<dbReference type="EMBL" id="MGDD01000104">
    <property type="protein sequence ID" value="OGL46970.1"/>
    <property type="molecule type" value="Genomic_DNA"/>
</dbReference>
<gene>
    <name evidence="2" type="ORF">A2161_09405</name>
</gene>
<dbReference type="PANTHER" id="PTHR43449:SF1">
    <property type="entry name" value="POLYMERASE BETA NUCLEOTIDYLTRANSFERASE DOMAIN-CONTAINING PROTEIN"/>
    <property type="match status" value="1"/>
</dbReference>
<accession>A0A1F7RZV8</accession>
<dbReference type="InterPro" id="IPR002934">
    <property type="entry name" value="Polymerase_NTP_transf_dom"/>
</dbReference>
<comment type="caution">
    <text evidence="2">The sequence shown here is derived from an EMBL/GenBank/DDBJ whole genome shotgun (WGS) entry which is preliminary data.</text>
</comment>
<organism evidence="2 3">
    <name type="scientific">Candidatus Schekmanbacteria bacterium RBG_13_48_7</name>
    <dbReference type="NCBI Taxonomy" id="1817878"/>
    <lineage>
        <taxon>Bacteria</taxon>
        <taxon>Candidatus Schekmaniibacteriota</taxon>
    </lineage>
</organism>
<dbReference type="InterPro" id="IPR043519">
    <property type="entry name" value="NT_sf"/>
</dbReference>
<proteinExistence type="predicted"/>
<dbReference type="AlphaFoldDB" id="A0A1F7RZV8"/>